<reference evidence="3" key="2">
    <citation type="submission" date="2018-05" db="EMBL/GenBank/DDBJ databases">
        <authorList>
            <person name="Zhang Y."/>
        </authorList>
    </citation>
    <scope>NUCLEOTIDE SEQUENCE</scope>
</reference>
<sequence>MYFIEQDGTIVKNTYESKGAVAKFLNVQHRIITNHLDKWIKGGIKGNYIFSYELDSLEIEKLKEISSLRKFNNCRVWIYNASTLELFTDPFTSMQKAADYFNVDYRSI</sequence>
<feature type="domain" description="Nuclease-associated modular DNA-binding 1" evidence="1">
    <location>
        <begin position="12"/>
        <end position="36"/>
    </location>
</feature>
<evidence type="ECO:0000259" key="1">
    <source>
        <dbReference type="Pfam" id="PF07453"/>
    </source>
</evidence>
<protein>
    <recommendedName>
        <fullName evidence="1">Nuclease-associated modular DNA-binding 1 domain-containing protein</fullName>
    </recommendedName>
</protein>
<dbReference type="Pfam" id="PF07453">
    <property type="entry name" value="NUMOD1"/>
    <property type="match status" value="2"/>
</dbReference>
<dbReference type="EMBL" id="MH400233">
    <property type="protein sequence ID" value="QDH07236.1"/>
    <property type="molecule type" value="Genomic_DNA"/>
</dbReference>
<geneLocation type="mitochondrion" evidence="2"/>
<dbReference type="AlphaFoldDB" id="A0A1W5T0U9"/>
<evidence type="ECO:0000313" key="2">
    <source>
        <dbReference type="EMBL" id="ARF03362.1"/>
    </source>
</evidence>
<dbReference type="EMBL" id="KY622006">
    <property type="protein sequence ID" value="ARF03362.1"/>
    <property type="molecule type" value="Genomic_DNA"/>
</dbReference>
<name>A0A1W5T0U9_9HYPO</name>
<keyword evidence="2" id="KW-0496">Mitochondrion</keyword>
<dbReference type="RefSeq" id="YP_009364347.1">
    <property type="nucleotide sequence ID" value="NC_034659.1"/>
</dbReference>
<organism evidence="2">
    <name type="scientific">Ophiocordyceps sinensis</name>
    <dbReference type="NCBI Taxonomy" id="72228"/>
    <lineage>
        <taxon>Eukaryota</taxon>
        <taxon>Fungi</taxon>
        <taxon>Dikarya</taxon>
        <taxon>Ascomycota</taxon>
        <taxon>Pezizomycotina</taxon>
        <taxon>Sordariomycetes</taxon>
        <taxon>Hypocreomycetidae</taxon>
        <taxon>Hypocreales</taxon>
        <taxon>Ophiocordycipitaceae</taxon>
        <taxon>Ophiocordyceps</taxon>
    </lineage>
</organism>
<evidence type="ECO:0000313" key="3">
    <source>
        <dbReference type="EMBL" id="QDH07236.1"/>
    </source>
</evidence>
<reference evidence="2" key="1">
    <citation type="submission" date="2017-02" db="EMBL/GenBank/DDBJ databases">
        <title>SMRT sequencing of the wild medicinal fungus Ophiocordyceps sinensis mitochondrial genome reveals phylogenetic relationship and depicts a genome-wide modification map.</title>
        <authorList>
            <person name="Liu D."/>
            <person name="Kang X."/>
            <person name="Hu L."/>
        </authorList>
    </citation>
    <scope>NUCLEOTIDE SEQUENCE</scope>
</reference>
<proteinExistence type="predicted"/>
<accession>A0A1W5T0U9</accession>
<gene>
    <name evidence="2" type="primary">orf108</name>
</gene>
<dbReference type="GeneID" id="32888734"/>
<feature type="domain" description="Nuclease-associated modular DNA-binding 1" evidence="1">
    <location>
        <begin position="75"/>
        <end position="108"/>
    </location>
</feature>
<dbReference type="InterPro" id="IPR010896">
    <property type="entry name" value="NUMOD1"/>
</dbReference>